<dbReference type="Pfam" id="PF01648">
    <property type="entry name" value="ACPS"/>
    <property type="match status" value="1"/>
</dbReference>
<dbReference type="RefSeq" id="XP_022252604.1">
    <property type="nucleotide sequence ID" value="XM_022396896.1"/>
</dbReference>
<dbReference type="Proteomes" id="UP000694941">
    <property type="component" value="Unplaced"/>
</dbReference>
<keyword evidence="4" id="KW-0808">Transferase</keyword>
<protein>
    <recommendedName>
        <fullName evidence="3">L-aminoadipate-semialdehyde dehydrogenase-phosphopantetheinyl transferase</fullName>
        <ecNumber evidence="2">2.7.8.7</ecNumber>
    </recommendedName>
    <alternativeName>
        <fullName evidence="5">4'-phosphopantetheinyl transferase</fullName>
    </alternativeName>
    <alternativeName>
        <fullName evidence="6">Alpha-aminoadipic semialdehyde dehydrogenase-phosphopantetheinyl transferase</fullName>
    </alternativeName>
</protein>
<dbReference type="GeneID" id="106468563"/>
<evidence type="ECO:0000256" key="8">
    <source>
        <dbReference type="ARBA" id="ARBA00048794"/>
    </source>
</evidence>
<feature type="domain" description="4'-phosphopantetheinyl transferase" evidence="9">
    <location>
        <begin position="131"/>
        <end position="212"/>
    </location>
</feature>
<accession>A0ABM1T9P8</accession>
<reference evidence="12 13" key="1">
    <citation type="submission" date="2025-05" db="UniProtKB">
        <authorList>
            <consortium name="RefSeq"/>
        </authorList>
    </citation>
    <scope>IDENTIFICATION</scope>
    <source>
        <tissue evidence="12 13">Muscle</tissue>
    </source>
</reference>
<comment type="catalytic activity">
    <reaction evidence="8">
        <text>apo-[ACP] + acetyl-CoA = acetyl-[ACP] + adenosine 3',5'-bisphosphate + H(+)</text>
        <dbReference type="Rhea" id="RHEA:46564"/>
        <dbReference type="Rhea" id="RHEA-COMP:9621"/>
        <dbReference type="Rhea" id="RHEA-COMP:9690"/>
        <dbReference type="ChEBI" id="CHEBI:15378"/>
        <dbReference type="ChEBI" id="CHEBI:29999"/>
        <dbReference type="ChEBI" id="CHEBI:57288"/>
        <dbReference type="ChEBI" id="CHEBI:58343"/>
        <dbReference type="ChEBI" id="CHEBI:78446"/>
    </reaction>
    <physiologicalReaction direction="left-to-right" evidence="8">
        <dbReference type="Rhea" id="RHEA:46565"/>
    </physiologicalReaction>
</comment>
<dbReference type="InterPro" id="IPR008278">
    <property type="entry name" value="4-PPantetheinyl_Trfase_dom"/>
</dbReference>
<evidence type="ECO:0000256" key="7">
    <source>
        <dbReference type="ARBA" id="ARBA00048641"/>
    </source>
</evidence>
<proteinExistence type="inferred from homology"/>
<gene>
    <name evidence="12 13" type="primary">LOC106468563</name>
</gene>
<evidence type="ECO:0000256" key="6">
    <source>
        <dbReference type="ARBA" id="ARBA00033443"/>
    </source>
</evidence>
<dbReference type="EC" id="2.7.8.7" evidence="2"/>
<dbReference type="RefSeq" id="XP_013784451.2">
    <property type="nucleotide sequence ID" value="XM_013928997.2"/>
</dbReference>
<evidence type="ECO:0000259" key="10">
    <source>
        <dbReference type="Pfam" id="PF22624"/>
    </source>
</evidence>
<dbReference type="PANTHER" id="PTHR12215">
    <property type="entry name" value="PHOSPHOPANTETHEINE TRANSFERASE"/>
    <property type="match status" value="1"/>
</dbReference>
<dbReference type="InterPro" id="IPR037143">
    <property type="entry name" value="4-PPantetheinyl_Trfase_dom_sf"/>
</dbReference>
<sequence length="305" mass="35388">MKYSVKLVTQILITMETNFVTIPSLRWSFNLDDWKPKQDEWVLAFSCLQPEERLRIDRFVFARDAKASLVGRLMIRKVLSETFSIPYKELTISRTEKGKPTFQNVLETDFDFNISHNGSYCVLAAEPACKVGIDVMRIKYSGGKPVPDFLKLMRRQFALSEFNYIVSPGLEKDQLKRFYRLWCLKESYVKAEGIGIGYNLQRLCFDCSKTPYNEVGKLISDTTLARDDKVLPGWIFEETLLDDDHIVTVALERQNDKVHFTSRESTSSFFERLTFQKLIENAQPLSLLDLNSWRIFSEKPEKPGC</sequence>
<dbReference type="Pfam" id="PF22624">
    <property type="entry name" value="AASDHPPT_N"/>
    <property type="match status" value="1"/>
</dbReference>
<evidence type="ECO:0000313" key="11">
    <source>
        <dbReference type="Proteomes" id="UP000694941"/>
    </source>
</evidence>
<evidence type="ECO:0000313" key="13">
    <source>
        <dbReference type="RefSeq" id="XP_022252604.1"/>
    </source>
</evidence>
<dbReference type="InterPro" id="IPR050559">
    <property type="entry name" value="P-Pant_transferase_sf"/>
</dbReference>
<comment type="catalytic activity">
    <reaction evidence="7">
        <text>apo-[ACP] + CoA = holo-[ACP] + adenosine 3',5'-bisphosphate + H(+)</text>
        <dbReference type="Rhea" id="RHEA:12068"/>
        <dbReference type="Rhea" id="RHEA-COMP:9685"/>
        <dbReference type="Rhea" id="RHEA-COMP:9690"/>
        <dbReference type="ChEBI" id="CHEBI:15378"/>
        <dbReference type="ChEBI" id="CHEBI:29999"/>
        <dbReference type="ChEBI" id="CHEBI:57287"/>
        <dbReference type="ChEBI" id="CHEBI:58343"/>
        <dbReference type="ChEBI" id="CHEBI:64479"/>
        <dbReference type="EC" id="2.7.8.7"/>
    </reaction>
    <physiologicalReaction direction="left-to-right" evidence="7">
        <dbReference type="Rhea" id="RHEA:12069"/>
    </physiologicalReaction>
</comment>
<comment type="similarity">
    <text evidence="1">Belongs to the P-Pant transferase superfamily. AcpS family.</text>
</comment>
<feature type="domain" description="4'-phosphopantetheinyl transferase N-terminal" evidence="10">
    <location>
        <begin position="33"/>
        <end position="127"/>
    </location>
</feature>
<name>A0ABM1T9P8_LIMPO</name>
<evidence type="ECO:0000256" key="1">
    <source>
        <dbReference type="ARBA" id="ARBA00006195"/>
    </source>
</evidence>
<evidence type="ECO:0000256" key="2">
    <source>
        <dbReference type="ARBA" id="ARBA00013172"/>
    </source>
</evidence>
<dbReference type="Gene3D" id="3.90.470.20">
    <property type="entry name" value="4'-phosphopantetheinyl transferase domain"/>
    <property type="match status" value="2"/>
</dbReference>
<dbReference type="InterPro" id="IPR055066">
    <property type="entry name" value="AASDHPPT_N"/>
</dbReference>
<evidence type="ECO:0000259" key="9">
    <source>
        <dbReference type="Pfam" id="PF01648"/>
    </source>
</evidence>
<evidence type="ECO:0000256" key="4">
    <source>
        <dbReference type="ARBA" id="ARBA00022679"/>
    </source>
</evidence>
<evidence type="ECO:0000256" key="3">
    <source>
        <dbReference type="ARBA" id="ARBA00016301"/>
    </source>
</evidence>
<evidence type="ECO:0000313" key="12">
    <source>
        <dbReference type="RefSeq" id="XP_013784451.2"/>
    </source>
</evidence>
<evidence type="ECO:0000256" key="5">
    <source>
        <dbReference type="ARBA" id="ARBA00030484"/>
    </source>
</evidence>
<organism evidence="11 13">
    <name type="scientific">Limulus polyphemus</name>
    <name type="common">Atlantic horseshoe crab</name>
    <dbReference type="NCBI Taxonomy" id="6850"/>
    <lineage>
        <taxon>Eukaryota</taxon>
        <taxon>Metazoa</taxon>
        <taxon>Ecdysozoa</taxon>
        <taxon>Arthropoda</taxon>
        <taxon>Chelicerata</taxon>
        <taxon>Merostomata</taxon>
        <taxon>Xiphosura</taxon>
        <taxon>Limulidae</taxon>
        <taxon>Limulus</taxon>
    </lineage>
</organism>
<dbReference type="SUPFAM" id="SSF56214">
    <property type="entry name" value="4'-phosphopantetheinyl transferase"/>
    <property type="match status" value="2"/>
</dbReference>
<dbReference type="PANTHER" id="PTHR12215:SF10">
    <property type="entry name" value="L-AMINOADIPATE-SEMIALDEHYDE DEHYDROGENASE-PHOSPHOPANTETHEINYL TRANSFERASE"/>
    <property type="match status" value="1"/>
</dbReference>
<keyword evidence="11" id="KW-1185">Reference proteome</keyword>